<reference evidence="2 4" key="1">
    <citation type="journal article" date="2011" name="Nature">
        <title>The Medicago genome provides insight into the evolution of rhizobial symbioses.</title>
        <authorList>
            <person name="Young N.D."/>
            <person name="Debelle F."/>
            <person name="Oldroyd G.E."/>
            <person name="Geurts R."/>
            <person name="Cannon S.B."/>
            <person name="Udvardi M.K."/>
            <person name="Benedito V.A."/>
            <person name="Mayer K.F."/>
            <person name="Gouzy J."/>
            <person name="Schoof H."/>
            <person name="Van de Peer Y."/>
            <person name="Proost S."/>
            <person name="Cook D.R."/>
            <person name="Meyers B.C."/>
            <person name="Spannagl M."/>
            <person name="Cheung F."/>
            <person name="De Mita S."/>
            <person name="Krishnakumar V."/>
            <person name="Gundlach H."/>
            <person name="Zhou S."/>
            <person name="Mudge J."/>
            <person name="Bharti A.K."/>
            <person name="Murray J.D."/>
            <person name="Naoumkina M.A."/>
            <person name="Rosen B."/>
            <person name="Silverstein K.A."/>
            <person name="Tang H."/>
            <person name="Rombauts S."/>
            <person name="Zhao P.X."/>
            <person name="Zhou P."/>
            <person name="Barbe V."/>
            <person name="Bardou P."/>
            <person name="Bechner M."/>
            <person name="Bellec A."/>
            <person name="Berger A."/>
            <person name="Berges H."/>
            <person name="Bidwell S."/>
            <person name="Bisseling T."/>
            <person name="Choisne N."/>
            <person name="Couloux A."/>
            <person name="Denny R."/>
            <person name="Deshpande S."/>
            <person name="Dai X."/>
            <person name="Doyle J.J."/>
            <person name="Dudez A.M."/>
            <person name="Farmer A.D."/>
            <person name="Fouteau S."/>
            <person name="Franken C."/>
            <person name="Gibelin C."/>
            <person name="Gish J."/>
            <person name="Goldstein S."/>
            <person name="Gonzalez A.J."/>
            <person name="Green P.J."/>
            <person name="Hallab A."/>
            <person name="Hartog M."/>
            <person name="Hua A."/>
            <person name="Humphray S.J."/>
            <person name="Jeong D.H."/>
            <person name="Jing Y."/>
            <person name="Jocker A."/>
            <person name="Kenton S.M."/>
            <person name="Kim D.J."/>
            <person name="Klee K."/>
            <person name="Lai H."/>
            <person name="Lang C."/>
            <person name="Lin S."/>
            <person name="Macmil S.L."/>
            <person name="Magdelenat G."/>
            <person name="Matthews L."/>
            <person name="McCorrison J."/>
            <person name="Monaghan E.L."/>
            <person name="Mun J.H."/>
            <person name="Najar F.Z."/>
            <person name="Nicholson C."/>
            <person name="Noirot C."/>
            <person name="O'Bleness M."/>
            <person name="Paule C.R."/>
            <person name="Poulain J."/>
            <person name="Prion F."/>
            <person name="Qin B."/>
            <person name="Qu C."/>
            <person name="Retzel E.F."/>
            <person name="Riddle C."/>
            <person name="Sallet E."/>
            <person name="Samain S."/>
            <person name="Samson N."/>
            <person name="Sanders I."/>
            <person name="Saurat O."/>
            <person name="Scarpelli C."/>
            <person name="Schiex T."/>
            <person name="Segurens B."/>
            <person name="Severin A.J."/>
            <person name="Sherrier D.J."/>
            <person name="Shi R."/>
            <person name="Sims S."/>
            <person name="Singer S.R."/>
            <person name="Sinharoy S."/>
            <person name="Sterck L."/>
            <person name="Viollet A."/>
            <person name="Wang B.B."/>
            <person name="Wang K."/>
            <person name="Wang M."/>
            <person name="Wang X."/>
            <person name="Warfsmann J."/>
            <person name="Weissenbach J."/>
            <person name="White D.D."/>
            <person name="White J.D."/>
            <person name="Wiley G.B."/>
            <person name="Wincker P."/>
            <person name="Xing Y."/>
            <person name="Yang L."/>
            <person name="Yao Z."/>
            <person name="Ying F."/>
            <person name="Zhai J."/>
            <person name="Zhou L."/>
            <person name="Zuber A."/>
            <person name="Denarie J."/>
            <person name="Dixon R.A."/>
            <person name="May G.D."/>
            <person name="Schwartz D.C."/>
            <person name="Rogers J."/>
            <person name="Quetier F."/>
            <person name="Town C.D."/>
            <person name="Roe B.A."/>
        </authorList>
    </citation>
    <scope>NUCLEOTIDE SEQUENCE [LARGE SCALE GENOMIC DNA]</scope>
    <source>
        <strain evidence="2">A17</strain>
        <strain evidence="3 4">cv. Jemalong A17</strain>
    </source>
</reference>
<dbReference type="InterPro" id="IPR016135">
    <property type="entry name" value="UBQ-conjugating_enzyme/RWD"/>
</dbReference>
<keyword evidence="4" id="KW-1185">Reference proteome</keyword>
<dbReference type="AlphaFoldDB" id="A0A072VM04"/>
<proteinExistence type="predicted"/>
<dbReference type="SUPFAM" id="SSF54495">
    <property type="entry name" value="UBC-like"/>
    <property type="match status" value="1"/>
</dbReference>
<evidence type="ECO:0000313" key="2">
    <source>
        <dbReference type="EMBL" id="KEH42661.1"/>
    </source>
</evidence>
<reference evidence="2 4" key="2">
    <citation type="journal article" date="2014" name="BMC Genomics">
        <title>An improved genome release (version Mt4.0) for the model legume Medicago truncatula.</title>
        <authorList>
            <person name="Tang H."/>
            <person name="Krishnakumar V."/>
            <person name="Bidwell S."/>
            <person name="Rosen B."/>
            <person name="Chan A."/>
            <person name="Zhou S."/>
            <person name="Gentzbittel L."/>
            <person name="Childs K.L."/>
            <person name="Yandell M."/>
            <person name="Gundlach H."/>
            <person name="Mayer K.F."/>
            <person name="Schwartz D.C."/>
            <person name="Town C.D."/>
        </authorList>
    </citation>
    <scope>GENOME REANNOTATION</scope>
    <source>
        <strain evidence="2">A17</strain>
        <strain evidence="3 4">cv. Jemalong A17</strain>
    </source>
</reference>
<evidence type="ECO:0000313" key="3">
    <source>
        <dbReference type="EnsemblPlants" id="KEH42661"/>
    </source>
</evidence>
<feature type="domain" description="UBC core" evidence="1">
    <location>
        <begin position="3"/>
        <end position="64"/>
    </location>
</feature>
<protein>
    <submittedName>
        <fullName evidence="2">Ubiquitin-conjugating enzyme</fullName>
    </submittedName>
</protein>
<dbReference type="Gene3D" id="3.10.110.10">
    <property type="entry name" value="Ubiquitin Conjugating Enzyme"/>
    <property type="match status" value="1"/>
</dbReference>
<dbReference type="GO" id="GO:0006511">
    <property type="term" value="P:ubiquitin-dependent protein catabolic process"/>
    <property type="evidence" value="ECO:0000318"/>
    <property type="project" value="GO_Central"/>
</dbReference>
<dbReference type="EMBL" id="CM001217">
    <property type="protein sequence ID" value="KEH42661.1"/>
    <property type="molecule type" value="Genomic_DNA"/>
</dbReference>
<dbReference type="STRING" id="3880.A0A072VM04"/>
<accession>A0A072VM04</accession>
<evidence type="ECO:0000259" key="1">
    <source>
        <dbReference type="Pfam" id="PF00179"/>
    </source>
</evidence>
<sequence length="92" mass="10972">MMSDYKVEMINDAIQEFFVEFHRPKHCPYQGVWKTRVEELPDVYPCKSPSIGFVNKSYYPNVDEMFDPIHSPTFDYRIPDITRPDFIIAYLT</sequence>
<dbReference type="GO" id="GO:0061631">
    <property type="term" value="F:ubiquitin conjugating enzyme activity"/>
    <property type="evidence" value="ECO:0000318"/>
    <property type="project" value="GO_Central"/>
</dbReference>
<dbReference type="Pfam" id="PF00179">
    <property type="entry name" value="UQ_con"/>
    <property type="match status" value="1"/>
</dbReference>
<dbReference type="EnsemblPlants" id="KEH42661">
    <property type="protein sequence ID" value="KEH42661"/>
    <property type="gene ID" value="MTR_1g073390"/>
</dbReference>
<dbReference type="InterPro" id="IPR000608">
    <property type="entry name" value="UBC"/>
</dbReference>
<dbReference type="GO" id="GO:0000209">
    <property type="term" value="P:protein polyubiquitination"/>
    <property type="evidence" value="ECO:0000318"/>
    <property type="project" value="GO_Central"/>
</dbReference>
<name>A0A072VM04_MEDTR</name>
<dbReference type="GO" id="GO:0005634">
    <property type="term" value="C:nucleus"/>
    <property type="evidence" value="ECO:0000318"/>
    <property type="project" value="GO_Central"/>
</dbReference>
<gene>
    <name evidence="2" type="ordered locus">MTR_1g073390</name>
</gene>
<dbReference type="HOGENOM" id="CLU_2416576_0_0_1"/>
<reference evidence="3" key="3">
    <citation type="submission" date="2015-04" db="UniProtKB">
        <authorList>
            <consortium name="EnsemblPlants"/>
        </authorList>
    </citation>
    <scope>IDENTIFICATION</scope>
    <source>
        <strain evidence="3">cv. Jemalong A17</strain>
    </source>
</reference>
<dbReference type="Proteomes" id="UP000002051">
    <property type="component" value="Unassembled WGS sequence"/>
</dbReference>
<organism evidence="2 4">
    <name type="scientific">Medicago truncatula</name>
    <name type="common">Barrel medic</name>
    <name type="synonym">Medicago tribuloides</name>
    <dbReference type="NCBI Taxonomy" id="3880"/>
    <lineage>
        <taxon>Eukaryota</taxon>
        <taxon>Viridiplantae</taxon>
        <taxon>Streptophyta</taxon>
        <taxon>Embryophyta</taxon>
        <taxon>Tracheophyta</taxon>
        <taxon>Spermatophyta</taxon>
        <taxon>Magnoliopsida</taxon>
        <taxon>eudicotyledons</taxon>
        <taxon>Gunneridae</taxon>
        <taxon>Pentapetalae</taxon>
        <taxon>rosids</taxon>
        <taxon>fabids</taxon>
        <taxon>Fabales</taxon>
        <taxon>Fabaceae</taxon>
        <taxon>Papilionoideae</taxon>
        <taxon>50 kb inversion clade</taxon>
        <taxon>NPAAA clade</taxon>
        <taxon>Hologalegina</taxon>
        <taxon>IRL clade</taxon>
        <taxon>Trifolieae</taxon>
        <taxon>Medicago</taxon>
    </lineage>
</organism>
<evidence type="ECO:0000313" key="4">
    <source>
        <dbReference type="Proteomes" id="UP000002051"/>
    </source>
</evidence>